<comment type="catalytic activity">
    <reaction evidence="6">
        <text>L-proline + NAD(+) = (S)-1-pyrroline-5-carboxylate + NADH + 2 H(+)</text>
        <dbReference type="Rhea" id="RHEA:14105"/>
        <dbReference type="ChEBI" id="CHEBI:15378"/>
        <dbReference type="ChEBI" id="CHEBI:17388"/>
        <dbReference type="ChEBI" id="CHEBI:57540"/>
        <dbReference type="ChEBI" id="CHEBI:57945"/>
        <dbReference type="ChEBI" id="CHEBI:60039"/>
        <dbReference type="EC" id="1.5.1.2"/>
    </reaction>
</comment>
<dbReference type="GO" id="GO:0005737">
    <property type="term" value="C:cytoplasm"/>
    <property type="evidence" value="ECO:0007669"/>
    <property type="project" value="UniProtKB-SubCell"/>
</dbReference>
<comment type="function">
    <text evidence="5 6">Catalyzes the reduction of 1-pyrroline-5-carboxylate (PCA) to L-proline.</text>
</comment>
<dbReference type="eggNOG" id="COG0345">
    <property type="taxonomic scope" value="Bacteria"/>
</dbReference>
<reference evidence="12 13" key="1">
    <citation type="submission" date="2011-08" db="EMBL/GenBank/DDBJ databases">
        <authorList>
            <person name="Weinstock G."/>
            <person name="Sodergren E."/>
            <person name="Clifton S."/>
            <person name="Fulton L."/>
            <person name="Fulton B."/>
            <person name="Courtney L."/>
            <person name="Fronick C."/>
            <person name="Harrison M."/>
            <person name="Strong C."/>
            <person name="Farmer C."/>
            <person name="Delahaunty K."/>
            <person name="Markovic C."/>
            <person name="Hall O."/>
            <person name="Minx P."/>
            <person name="Tomlinson C."/>
            <person name="Mitreva M."/>
            <person name="Hou S."/>
            <person name="Chen J."/>
            <person name="Wollam A."/>
            <person name="Pepin K.H."/>
            <person name="Johnson M."/>
            <person name="Bhonagiri V."/>
            <person name="Zhang X."/>
            <person name="Suruliraj S."/>
            <person name="Warren W."/>
            <person name="Chinwalla A."/>
            <person name="Mardis E.R."/>
            <person name="Wilson R.K."/>
        </authorList>
    </citation>
    <scope>NUCLEOTIDE SEQUENCE [LARGE SCALE GENOMIC DNA]</scope>
    <source>
        <strain evidence="12 13">F0357</strain>
    </source>
</reference>
<dbReference type="GO" id="GO:0004735">
    <property type="term" value="F:pyrroline-5-carboxylate reductase activity"/>
    <property type="evidence" value="ECO:0007669"/>
    <property type="project" value="UniProtKB-UniRule"/>
</dbReference>
<keyword evidence="3 6" id="KW-0521">NADP</keyword>
<dbReference type="EC" id="1.5.1.2" evidence="6 7"/>
<feature type="binding site" evidence="8">
    <location>
        <begin position="72"/>
        <end position="75"/>
    </location>
    <ligand>
        <name>NADP(+)</name>
        <dbReference type="ChEBI" id="CHEBI:58349"/>
    </ligand>
</feature>
<evidence type="ECO:0000259" key="11">
    <source>
        <dbReference type="Pfam" id="PF14748"/>
    </source>
</evidence>
<dbReference type="STRING" id="861450.HMPREF0080_01071"/>
<comment type="pathway">
    <text evidence="6 9">Amino-acid biosynthesis; L-proline biosynthesis; L-proline from L-glutamate 5-semialdehyde: step 1/1.</text>
</comment>
<dbReference type="Gene3D" id="1.10.3730.10">
    <property type="entry name" value="ProC C-terminal domain-like"/>
    <property type="match status" value="1"/>
</dbReference>
<dbReference type="PIRSF" id="PIRSF000193">
    <property type="entry name" value="Pyrrol-5-carb_rd"/>
    <property type="match status" value="1"/>
</dbReference>
<dbReference type="Pfam" id="PF14748">
    <property type="entry name" value="P5CR_dimer"/>
    <property type="match status" value="1"/>
</dbReference>
<evidence type="ECO:0000259" key="10">
    <source>
        <dbReference type="Pfam" id="PF03807"/>
    </source>
</evidence>
<keyword evidence="13" id="KW-1185">Reference proteome</keyword>
<dbReference type="PATRIC" id="fig|861450.3.peg.1001"/>
<gene>
    <name evidence="6" type="primary">proC</name>
    <name evidence="12" type="ORF">HMPREF0080_01071</name>
</gene>
<dbReference type="OrthoDB" id="9805754at2"/>
<accession>G9YHE2</accession>
<comment type="similarity">
    <text evidence="1 6 9">Belongs to the pyrroline-5-carboxylate reductase family.</text>
</comment>
<dbReference type="PANTHER" id="PTHR11645:SF0">
    <property type="entry name" value="PYRROLINE-5-CARBOXYLATE REDUCTASE 3"/>
    <property type="match status" value="1"/>
</dbReference>
<dbReference type="RefSeq" id="WP_006790051.1">
    <property type="nucleotide sequence ID" value="NZ_JH417587.1"/>
</dbReference>
<sequence>MFQKIGICGIGKMWYAIGKGIAASRLLGRGGLLLYNIHNEKAIKAANEFGPVASVAAEVTAMAAEADVFILAVKPNTVPSVLTAIAPVFKEGSILLSVAAGVDMKTMAFYLPAKTKIVRAMPNTPVIVGAGMTSLTPNNEVRPEETDDIIEIFRSFGRAEIVEEHLIDAVVGVSGSSPAYTYMFIEALADGAVRAGLARAEAYTFAAQTVMGAAKMVLETGLHPGKLKDAVCSPGGTTIEAVRTLENNGFRTAVMEAVITAAEKNHRMSREK</sequence>
<dbReference type="HOGENOM" id="CLU_042344_3_1_9"/>
<dbReference type="InterPro" id="IPR053790">
    <property type="entry name" value="P5CR-like_CS"/>
</dbReference>
<evidence type="ECO:0000256" key="9">
    <source>
        <dbReference type="RuleBase" id="RU003903"/>
    </source>
</evidence>
<keyword evidence="2 6" id="KW-0641">Proline biosynthesis</keyword>
<dbReference type="GO" id="GO:0055129">
    <property type="term" value="P:L-proline biosynthetic process"/>
    <property type="evidence" value="ECO:0007669"/>
    <property type="project" value="UniProtKB-UniRule"/>
</dbReference>
<dbReference type="InterPro" id="IPR029036">
    <property type="entry name" value="P5CR_dimer"/>
</dbReference>
<evidence type="ECO:0000256" key="7">
    <source>
        <dbReference type="NCBIfam" id="TIGR00112"/>
    </source>
</evidence>
<dbReference type="NCBIfam" id="TIGR00112">
    <property type="entry name" value="proC"/>
    <property type="match status" value="1"/>
</dbReference>
<dbReference type="UniPathway" id="UPA00098">
    <property type="reaction ID" value="UER00361"/>
</dbReference>
<dbReference type="InterPro" id="IPR008927">
    <property type="entry name" value="6-PGluconate_DH-like_C_sf"/>
</dbReference>
<dbReference type="Pfam" id="PF03807">
    <property type="entry name" value="F420_oxidored"/>
    <property type="match status" value="1"/>
</dbReference>
<dbReference type="SUPFAM" id="SSF51735">
    <property type="entry name" value="NAD(P)-binding Rossmann-fold domains"/>
    <property type="match status" value="1"/>
</dbReference>
<evidence type="ECO:0000256" key="5">
    <source>
        <dbReference type="ARBA" id="ARBA00058118"/>
    </source>
</evidence>
<keyword evidence="6 9" id="KW-0028">Amino-acid biosynthesis</keyword>
<dbReference type="Proteomes" id="UP000005481">
    <property type="component" value="Unassembled WGS sequence"/>
</dbReference>
<dbReference type="Gene3D" id="3.40.50.720">
    <property type="entry name" value="NAD(P)-binding Rossmann-like Domain"/>
    <property type="match status" value="1"/>
</dbReference>
<evidence type="ECO:0000256" key="6">
    <source>
        <dbReference type="HAMAP-Rule" id="MF_01925"/>
    </source>
</evidence>
<dbReference type="AlphaFoldDB" id="G9YHE2"/>
<dbReference type="PROSITE" id="PS00521">
    <property type="entry name" value="P5CR"/>
    <property type="match status" value="1"/>
</dbReference>
<evidence type="ECO:0000256" key="4">
    <source>
        <dbReference type="ARBA" id="ARBA00023002"/>
    </source>
</evidence>
<dbReference type="InterPro" id="IPR036291">
    <property type="entry name" value="NAD(P)-bd_dom_sf"/>
</dbReference>
<dbReference type="EMBL" id="AGCJ01000041">
    <property type="protein sequence ID" value="EHM40812.1"/>
    <property type="molecule type" value="Genomic_DNA"/>
</dbReference>
<feature type="domain" description="Pyrroline-5-carboxylate reductase catalytic N-terminal" evidence="10">
    <location>
        <begin position="4"/>
        <end position="101"/>
    </location>
</feature>
<evidence type="ECO:0000256" key="1">
    <source>
        <dbReference type="ARBA" id="ARBA00005525"/>
    </source>
</evidence>
<dbReference type="FunFam" id="1.10.3730.10:FF:000001">
    <property type="entry name" value="Pyrroline-5-carboxylate reductase"/>
    <property type="match status" value="1"/>
</dbReference>
<protein>
    <recommendedName>
        <fullName evidence="6 7">Pyrroline-5-carboxylate reductase</fullName>
        <shortName evidence="6">P5C reductase</shortName>
        <shortName evidence="6">P5CR</shortName>
        <ecNumber evidence="6 7">1.5.1.2</ecNumber>
    </recommendedName>
    <alternativeName>
        <fullName evidence="6">PCA reductase</fullName>
    </alternativeName>
</protein>
<evidence type="ECO:0000256" key="8">
    <source>
        <dbReference type="PIRSR" id="PIRSR000193-1"/>
    </source>
</evidence>
<evidence type="ECO:0000256" key="3">
    <source>
        <dbReference type="ARBA" id="ARBA00022857"/>
    </source>
</evidence>
<name>G9YHE2_9FIRM</name>
<dbReference type="InterPro" id="IPR000304">
    <property type="entry name" value="Pyrroline-COOH_reductase"/>
</dbReference>
<dbReference type="InterPro" id="IPR028939">
    <property type="entry name" value="P5C_Rdtase_cat_N"/>
</dbReference>
<comment type="subcellular location">
    <subcellularLocation>
        <location evidence="6">Cytoplasm</location>
    </subcellularLocation>
</comment>
<comment type="catalytic activity">
    <reaction evidence="6 9">
        <text>L-proline + NADP(+) = (S)-1-pyrroline-5-carboxylate + NADPH + 2 H(+)</text>
        <dbReference type="Rhea" id="RHEA:14109"/>
        <dbReference type="ChEBI" id="CHEBI:15378"/>
        <dbReference type="ChEBI" id="CHEBI:17388"/>
        <dbReference type="ChEBI" id="CHEBI:57783"/>
        <dbReference type="ChEBI" id="CHEBI:58349"/>
        <dbReference type="ChEBI" id="CHEBI:60039"/>
        <dbReference type="EC" id="1.5.1.2"/>
    </reaction>
</comment>
<dbReference type="HAMAP" id="MF_01925">
    <property type="entry name" value="P5C_reductase"/>
    <property type="match status" value="1"/>
</dbReference>
<keyword evidence="6" id="KW-0963">Cytoplasm</keyword>
<evidence type="ECO:0000313" key="13">
    <source>
        <dbReference type="Proteomes" id="UP000005481"/>
    </source>
</evidence>
<dbReference type="PANTHER" id="PTHR11645">
    <property type="entry name" value="PYRROLINE-5-CARBOXYLATE REDUCTASE"/>
    <property type="match status" value="1"/>
</dbReference>
<evidence type="ECO:0000313" key="12">
    <source>
        <dbReference type="EMBL" id="EHM40812.1"/>
    </source>
</evidence>
<organism evidence="12 13">
    <name type="scientific">Anaeroglobus geminatus F0357</name>
    <dbReference type="NCBI Taxonomy" id="861450"/>
    <lineage>
        <taxon>Bacteria</taxon>
        <taxon>Bacillati</taxon>
        <taxon>Bacillota</taxon>
        <taxon>Negativicutes</taxon>
        <taxon>Veillonellales</taxon>
        <taxon>Veillonellaceae</taxon>
        <taxon>Anaeroglobus</taxon>
    </lineage>
</organism>
<proteinExistence type="inferred from homology"/>
<evidence type="ECO:0000256" key="2">
    <source>
        <dbReference type="ARBA" id="ARBA00022650"/>
    </source>
</evidence>
<dbReference type="SUPFAM" id="SSF48179">
    <property type="entry name" value="6-phosphogluconate dehydrogenase C-terminal domain-like"/>
    <property type="match status" value="1"/>
</dbReference>
<keyword evidence="4 6" id="KW-0560">Oxidoreductase</keyword>
<feature type="domain" description="Pyrroline-5-carboxylate reductase dimerisation" evidence="11">
    <location>
        <begin position="164"/>
        <end position="267"/>
    </location>
</feature>
<comment type="caution">
    <text evidence="12">The sequence shown here is derived from an EMBL/GenBank/DDBJ whole genome shotgun (WGS) entry which is preliminary data.</text>
</comment>